<name>A0A437CBJ6_ORYJA</name>
<sequence length="269" mass="30525">MGTDMRFITRSAKEGLKIFIQSVSVRFEYYRSVEYCSKRRRTKPPQCTSLLSKGSKEMTPGGLLPNQQLRSQKPNTSMNKAAADHLQEWDLIDLINSTSNAEYVSEGTAETPDPPGGDQSQEVCDSEGCSPASGSVFHHHDGAQKPKPVHHLCTACHQLYQTVKRHRAPIKDKLLDNDPTSLTCDQWVLIKKWLPRKPPLSSRLSRGDSRIFPVRRQQRVGAGDHVTCSRPHMFLQRNLRRCTRLLAEKEGKTKKRQQRRAGSRTFVGY</sequence>
<feature type="region of interest" description="Disordered" evidence="1">
    <location>
        <begin position="43"/>
        <end position="81"/>
    </location>
</feature>
<feature type="compositionally biased region" description="Polar residues" evidence="1">
    <location>
        <begin position="65"/>
        <end position="79"/>
    </location>
</feature>
<protein>
    <submittedName>
        <fullName evidence="2">Uncharacterized protein</fullName>
    </submittedName>
</protein>
<reference evidence="2 3" key="1">
    <citation type="submission" date="2018-11" db="EMBL/GenBank/DDBJ databases">
        <authorList>
            <person name="Lopez-Roques C."/>
            <person name="Donnadieu C."/>
            <person name="Bouchez O."/>
            <person name="Klopp C."/>
            <person name="Cabau C."/>
            <person name="Zahm M."/>
        </authorList>
    </citation>
    <scope>NUCLEOTIDE SEQUENCE [LARGE SCALE GENOMIC DNA]</scope>
    <source>
        <strain evidence="2">RS831</strain>
        <tissue evidence="2">Whole body</tissue>
    </source>
</reference>
<evidence type="ECO:0000256" key="1">
    <source>
        <dbReference type="SAM" id="MobiDB-lite"/>
    </source>
</evidence>
<dbReference type="EMBL" id="CM012454">
    <property type="protein sequence ID" value="RVE60159.1"/>
    <property type="molecule type" value="Genomic_DNA"/>
</dbReference>
<evidence type="ECO:0000313" key="3">
    <source>
        <dbReference type="Proteomes" id="UP000283210"/>
    </source>
</evidence>
<proteinExistence type="predicted"/>
<organism evidence="2 3">
    <name type="scientific">Oryzias javanicus</name>
    <name type="common">Javanese ricefish</name>
    <name type="synonym">Aplocheilus javanicus</name>
    <dbReference type="NCBI Taxonomy" id="123683"/>
    <lineage>
        <taxon>Eukaryota</taxon>
        <taxon>Metazoa</taxon>
        <taxon>Chordata</taxon>
        <taxon>Craniata</taxon>
        <taxon>Vertebrata</taxon>
        <taxon>Euteleostomi</taxon>
        <taxon>Actinopterygii</taxon>
        <taxon>Neopterygii</taxon>
        <taxon>Teleostei</taxon>
        <taxon>Neoteleostei</taxon>
        <taxon>Acanthomorphata</taxon>
        <taxon>Ovalentaria</taxon>
        <taxon>Atherinomorphae</taxon>
        <taxon>Beloniformes</taxon>
        <taxon>Adrianichthyidae</taxon>
        <taxon>Oryziinae</taxon>
        <taxon>Oryzias</taxon>
    </lineage>
</organism>
<evidence type="ECO:0000313" key="2">
    <source>
        <dbReference type="EMBL" id="RVE60159.1"/>
    </source>
</evidence>
<dbReference type="Proteomes" id="UP000283210">
    <property type="component" value="Chromosome 18"/>
</dbReference>
<dbReference type="OrthoDB" id="8866850at2759"/>
<dbReference type="AlphaFoldDB" id="A0A437CBJ6"/>
<feature type="region of interest" description="Disordered" evidence="1">
    <location>
        <begin position="249"/>
        <end position="269"/>
    </location>
</feature>
<accession>A0A437CBJ6</accession>
<feature type="region of interest" description="Disordered" evidence="1">
    <location>
        <begin position="102"/>
        <end position="129"/>
    </location>
</feature>
<feature type="compositionally biased region" description="Basic residues" evidence="1">
    <location>
        <begin position="252"/>
        <end position="262"/>
    </location>
</feature>
<keyword evidence="3" id="KW-1185">Reference proteome</keyword>
<gene>
    <name evidence="2" type="ORF">OJAV_G00177960</name>
</gene>
<reference evidence="2 3" key="2">
    <citation type="submission" date="2019-01" db="EMBL/GenBank/DDBJ databases">
        <title>A chromosome length genome reference of the Java medaka (oryzias javanicus).</title>
        <authorList>
            <person name="Herpin A."/>
            <person name="Takehana Y."/>
            <person name="Naruse K."/>
            <person name="Ansai S."/>
            <person name="Kawaguchi M."/>
        </authorList>
    </citation>
    <scope>NUCLEOTIDE SEQUENCE [LARGE SCALE GENOMIC DNA]</scope>
    <source>
        <strain evidence="2">RS831</strain>
        <tissue evidence="2">Whole body</tissue>
    </source>
</reference>